<dbReference type="EMBL" id="CAUYUJ010016704">
    <property type="protein sequence ID" value="CAK0868011.1"/>
    <property type="molecule type" value="Genomic_DNA"/>
</dbReference>
<keyword evidence="1" id="KW-1133">Transmembrane helix</keyword>
<accession>A0ABN9V589</accession>
<protein>
    <submittedName>
        <fullName evidence="2">Uncharacterized protein</fullName>
    </submittedName>
</protein>
<sequence length="159" mass="17010">MAMWAMAVSPAQPLKRPAPLGTSARLAAALAVARRRRPVAWAAVVLYRALELCASAVLPAGVCWIIDPCAMLPIFILLWYLPAAGRAGSATKPVALPLLCFAVGDVSLLGLRPAARTARAMCTICIFRVAVLVALIPLCSRWSPLPEDVQRSIINWKAL</sequence>
<feature type="non-terminal residue" evidence="2">
    <location>
        <position position="159"/>
    </location>
</feature>
<comment type="caution">
    <text evidence="2">The sequence shown here is derived from an EMBL/GenBank/DDBJ whole genome shotgun (WGS) entry which is preliminary data.</text>
</comment>
<feature type="transmembrane region" description="Helical" evidence="1">
    <location>
        <begin position="93"/>
        <end position="111"/>
    </location>
</feature>
<evidence type="ECO:0000313" key="2">
    <source>
        <dbReference type="EMBL" id="CAK0868011.1"/>
    </source>
</evidence>
<evidence type="ECO:0000256" key="1">
    <source>
        <dbReference type="SAM" id="Phobius"/>
    </source>
</evidence>
<reference evidence="2" key="1">
    <citation type="submission" date="2023-10" db="EMBL/GenBank/DDBJ databases">
        <authorList>
            <person name="Chen Y."/>
            <person name="Shah S."/>
            <person name="Dougan E. K."/>
            <person name="Thang M."/>
            <person name="Chan C."/>
        </authorList>
    </citation>
    <scope>NUCLEOTIDE SEQUENCE [LARGE SCALE GENOMIC DNA]</scope>
</reference>
<gene>
    <name evidence="2" type="ORF">PCOR1329_LOCUS54809</name>
</gene>
<proteinExistence type="predicted"/>
<feature type="transmembrane region" description="Helical" evidence="1">
    <location>
        <begin position="58"/>
        <end position="81"/>
    </location>
</feature>
<name>A0ABN9V589_9DINO</name>
<keyword evidence="1" id="KW-0812">Transmembrane</keyword>
<feature type="transmembrane region" description="Helical" evidence="1">
    <location>
        <begin position="117"/>
        <end position="138"/>
    </location>
</feature>
<evidence type="ECO:0000313" key="3">
    <source>
        <dbReference type="Proteomes" id="UP001189429"/>
    </source>
</evidence>
<keyword evidence="3" id="KW-1185">Reference proteome</keyword>
<organism evidence="2 3">
    <name type="scientific">Prorocentrum cordatum</name>
    <dbReference type="NCBI Taxonomy" id="2364126"/>
    <lineage>
        <taxon>Eukaryota</taxon>
        <taxon>Sar</taxon>
        <taxon>Alveolata</taxon>
        <taxon>Dinophyceae</taxon>
        <taxon>Prorocentrales</taxon>
        <taxon>Prorocentraceae</taxon>
        <taxon>Prorocentrum</taxon>
    </lineage>
</organism>
<keyword evidence="1" id="KW-0472">Membrane</keyword>
<dbReference type="Proteomes" id="UP001189429">
    <property type="component" value="Unassembled WGS sequence"/>
</dbReference>